<dbReference type="InterPro" id="IPR001932">
    <property type="entry name" value="PPM-type_phosphatase-like_dom"/>
</dbReference>
<dbReference type="SUPFAM" id="SSF52172">
    <property type="entry name" value="CheY-like"/>
    <property type="match status" value="1"/>
</dbReference>
<sequence length="433" mass="46776">MRAGQDRRAEISDGSGPGRQDAVPRRVLIVDDSRLQRHILRRLLLGWGYVVDEAETGDAALALCRERPPDLVISDWMMPGMDGLGFCEAFRQLPREGYGYFILLTSKQEKLSVAMGLDAGADDFLTKPVSKSELRARLNAGERILEMSRQLRAQNRLLGQTLDRLQAAHDLIDGDLIEAKKLQQSLVRDRHRDFGGAAVSLLLRPAGRVGGDLVGFFPVNAQWFGCFALDVSGHGISSALMTARLAGYLTSATPGRNLAIQRDGAGQPAPRPPAEVARHLNQLVLGEMASEHYLTLVLAQVEIATGQVRLVQAGHPHPLIQRADGRIESVGRGGVPIGLLPGASYEEVRLRLEPGDRLLLQSDGITECPVRGDDGQEGGGLLDTEGLMALMAELRDSRGTAFLETLLWRLGEAAGGSDFPDDISAVLVEVPGA</sequence>
<gene>
    <name evidence="4" type="ORF">GR170_02675</name>
</gene>
<dbReference type="InterPro" id="IPR001789">
    <property type="entry name" value="Sig_transdc_resp-reg_receiver"/>
</dbReference>
<dbReference type="SUPFAM" id="SSF81606">
    <property type="entry name" value="PP2C-like"/>
    <property type="match status" value="1"/>
</dbReference>
<dbReference type="Gene3D" id="3.60.40.10">
    <property type="entry name" value="PPM-type phosphatase domain"/>
    <property type="match status" value="1"/>
</dbReference>
<reference evidence="4 5" key="1">
    <citation type="submission" date="2019-12" db="EMBL/GenBank/DDBJ databases">
        <authorList>
            <person name="Li M."/>
        </authorList>
    </citation>
    <scope>NUCLEOTIDE SEQUENCE [LARGE SCALE GENOMIC DNA]</scope>
    <source>
        <strain evidence="4 5">GBMRC 2024</strain>
    </source>
</reference>
<dbReference type="SMART" id="SM00448">
    <property type="entry name" value="REC"/>
    <property type="match status" value="1"/>
</dbReference>
<dbReference type="SMART" id="SM00331">
    <property type="entry name" value="PP2C_SIG"/>
    <property type="match status" value="1"/>
</dbReference>
<dbReference type="AlphaFoldDB" id="A0A6L7FZR7"/>
<evidence type="ECO:0000313" key="5">
    <source>
        <dbReference type="Proteomes" id="UP000477911"/>
    </source>
</evidence>
<keyword evidence="1" id="KW-0378">Hydrolase</keyword>
<dbReference type="Gene3D" id="3.40.50.2300">
    <property type="match status" value="1"/>
</dbReference>
<dbReference type="Pfam" id="PF07228">
    <property type="entry name" value="SpoIIE"/>
    <property type="match status" value="1"/>
</dbReference>
<accession>A0A6L7FZR7</accession>
<keyword evidence="5" id="KW-1185">Reference proteome</keyword>
<dbReference type="CDD" id="cd17574">
    <property type="entry name" value="REC_OmpR"/>
    <property type="match status" value="1"/>
</dbReference>
<name>A0A6L7FZR7_9RHOB</name>
<dbReference type="RefSeq" id="WP_160891325.1">
    <property type="nucleotide sequence ID" value="NZ_WUMU01000002.1"/>
</dbReference>
<feature type="domain" description="Response regulatory" evidence="3">
    <location>
        <begin position="26"/>
        <end position="142"/>
    </location>
</feature>
<organism evidence="4 5">
    <name type="scientific">Pseudooceanicola albus</name>
    <dbReference type="NCBI Taxonomy" id="2692189"/>
    <lineage>
        <taxon>Bacteria</taxon>
        <taxon>Pseudomonadati</taxon>
        <taxon>Pseudomonadota</taxon>
        <taxon>Alphaproteobacteria</taxon>
        <taxon>Rhodobacterales</taxon>
        <taxon>Paracoccaceae</taxon>
        <taxon>Pseudooceanicola</taxon>
    </lineage>
</organism>
<dbReference type="InterPro" id="IPR052016">
    <property type="entry name" value="Bact_Sigma-Reg"/>
</dbReference>
<evidence type="ECO:0000313" key="4">
    <source>
        <dbReference type="EMBL" id="MXN16726.1"/>
    </source>
</evidence>
<protein>
    <submittedName>
        <fullName evidence="4">SpoIIE family protein phosphatase</fullName>
    </submittedName>
</protein>
<dbReference type="Proteomes" id="UP000477911">
    <property type="component" value="Unassembled WGS sequence"/>
</dbReference>
<dbReference type="InterPro" id="IPR036457">
    <property type="entry name" value="PPM-type-like_dom_sf"/>
</dbReference>
<proteinExistence type="predicted"/>
<feature type="modified residue" description="4-aspartylphosphate" evidence="2">
    <location>
        <position position="75"/>
    </location>
</feature>
<dbReference type="InterPro" id="IPR011006">
    <property type="entry name" value="CheY-like_superfamily"/>
</dbReference>
<dbReference type="PANTHER" id="PTHR43156">
    <property type="entry name" value="STAGE II SPORULATION PROTEIN E-RELATED"/>
    <property type="match status" value="1"/>
</dbReference>
<dbReference type="PROSITE" id="PS50110">
    <property type="entry name" value="RESPONSE_REGULATORY"/>
    <property type="match status" value="1"/>
</dbReference>
<evidence type="ECO:0000256" key="1">
    <source>
        <dbReference type="ARBA" id="ARBA00022801"/>
    </source>
</evidence>
<dbReference type="GO" id="GO:0000160">
    <property type="term" value="P:phosphorelay signal transduction system"/>
    <property type="evidence" value="ECO:0007669"/>
    <property type="project" value="InterPro"/>
</dbReference>
<evidence type="ECO:0000256" key="2">
    <source>
        <dbReference type="PROSITE-ProRule" id="PRU00169"/>
    </source>
</evidence>
<comment type="caution">
    <text evidence="4">The sequence shown here is derived from an EMBL/GenBank/DDBJ whole genome shotgun (WGS) entry which is preliminary data.</text>
</comment>
<dbReference type="Pfam" id="PF00072">
    <property type="entry name" value="Response_reg"/>
    <property type="match status" value="1"/>
</dbReference>
<dbReference type="PANTHER" id="PTHR43156:SF2">
    <property type="entry name" value="STAGE II SPORULATION PROTEIN E"/>
    <property type="match status" value="1"/>
</dbReference>
<dbReference type="EMBL" id="WUMU01000002">
    <property type="protein sequence ID" value="MXN16726.1"/>
    <property type="molecule type" value="Genomic_DNA"/>
</dbReference>
<evidence type="ECO:0000259" key="3">
    <source>
        <dbReference type="PROSITE" id="PS50110"/>
    </source>
</evidence>
<keyword evidence="2" id="KW-0597">Phosphoprotein</keyword>
<dbReference type="GO" id="GO:0016791">
    <property type="term" value="F:phosphatase activity"/>
    <property type="evidence" value="ECO:0007669"/>
    <property type="project" value="TreeGrafter"/>
</dbReference>